<organism evidence="8 9">
    <name type="scientific">Heliorestis acidaminivorans</name>
    <dbReference type="NCBI Taxonomy" id="553427"/>
    <lineage>
        <taxon>Bacteria</taxon>
        <taxon>Bacillati</taxon>
        <taxon>Bacillota</taxon>
        <taxon>Clostridia</taxon>
        <taxon>Eubacteriales</taxon>
        <taxon>Heliobacteriaceae</taxon>
        <taxon>Heliorestis</taxon>
    </lineage>
</organism>
<protein>
    <recommendedName>
        <fullName evidence="6">Phosphoribosylglycinamide formyltransferase</fullName>
        <ecNumber evidence="6">2.1.2.2</ecNumber>
    </recommendedName>
    <alternativeName>
        <fullName evidence="6">5'-phosphoribosylglycinamide transformylase</fullName>
    </alternativeName>
    <alternativeName>
        <fullName evidence="6">GAR transformylase</fullName>
        <shortName evidence="6">GART</shortName>
    </alternativeName>
</protein>
<name>A0A6I0F1C9_9FIRM</name>
<keyword evidence="3 6" id="KW-0658">Purine biosynthesis</keyword>
<dbReference type="Pfam" id="PF00551">
    <property type="entry name" value="Formyl_trans_N"/>
    <property type="match status" value="1"/>
</dbReference>
<dbReference type="PROSITE" id="PS00373">
    <property type="entry name" value="GART"/>
    <property type="match status" value="1"/>
</dbReference>
<feature type="domain" description="Formyl transferase N-terminal" evidence="7">
    <location>
        <begin position="4"/>
        <end position="183"/>
    </location>
</feature>
<dbReference type="InterPro" id="IPR001555">
    <property type="entry name" value="GART_AS"/>
</dbReference>
<dbReference type="FunFam" id="3.40.50.170:FF:000007">
    <property type="entry name" value="Phosphoribosylglycinamide formyltransferase"/>
    <property type="match status" value="1"/>
</dbReference>
<dbReference type="GO" id="GO:0005829">
    <property type="term" value="C:cytosol"/>
    <property type="evidence" value="ECO:0007669"/>
    <property type="project" value="TreeGrafter"/>
</dbReference>
<accession>A0A6I0F1C9</accession>
<comment type="function">
    <text evidence="6">Catalyzes the transfer of a formyl group from 10-formyltetrahydrofolate to 5-phospho-ribosyl-glycinamide (GAR), producing 5-phospho-ribosyl-N-formylglycinamide (FGAR) and tetrahydrofolate.</text>
</comment>
<feature type="binding site" evidence="6">
    <location>
        <begin position="13"/>
        <end position="15"/>
    </location>
    <ligand>
        <name>N(1)-(5-phospho-beta-D-ribosyl)glycinamide</name>
        <dbReference type="ChEBI" id="CHEBI:143788"/>
    </ligand>
</feature>
<dbReference type="SUPFAM" id="SSF53328">
    <property type="entry name" value="Formyltransferase"/>
    <property type="match status" value="1"/>
</dbReference>
<comment type="catalytic activity">
    <reaction evidence="5 6">
        <text>N(1)-(5-phospho-beta-D-ribosyl)glycinamide + (6R)-10-formyltetrahydrofolate = N(2)-formyl-N(1)-(5-phospho-beta-D-ribosyl)glycinamide + (6S)-5,6,7,8-tetrahydrofolate + H(+)</text>
        <dbReference type="Rhea" id="RHEA:15053"/>
        <dbReference type="ChEBI" id="CHEBI:15378"/>
        <dbReference type="ChEBI" id="CHEBI:57453"/>
        <dbReference type="ChEBI" id="CHEBI:143788"/>
        <dbReference type="ChEBI" id="CHEBI:147286"/>
        <dbReference type="ChEBI" id="CHEBI:195366"/>
        <dbReference type="EC" id="2.1.2.2"/>
    </reaction>
</comment>
<keyword evidence="9" id="KW-1185">Reference proteome</keyword>
<evidence type="ECO:0000256" key="6">
    <source>
        <dbReference type="HAMAP-Rule" id="MF_01930"/>
    </source>
</evidence>
<dbReference type="InterPro" id="IPR036477">
    <property type="entry name" value="Formyl_transf_N_sf"/>
</dbReference>
<proteinExistence type="inferred from homology"/>
<feature type="active site" description="Proton donor" evidence="6">
    <location>
        <position position="110"/>
    </location>
</feature>
<comment type="pathway">
    <text evidence="1 6">Purine metabolism; IMP biosynthesis via de novo pathway; N(2)-formyl-N(1)-(5-phospho-D-ribosyl)glycinamide from N(1)-(5-phospho-D-ribosyl)glycinamide (10-formyl THF route): step 1/1.</text>
</comment>
<dbReference type="AlphaFoldDB" id="A0A6I0F1C9"/>
<comment type="similarity">
    <text evidence="4 6">Belongs to the GART family.</text>
</comment>
<feature type="binding site" evidence="6">
    <location>
        <position position="66"/>
    </location>
    <ligand>
        <name>(6R)-10-formyltetrahydrofolate</name>
        <dbReference type="ChEBI" id="CHEBI:195366"/>
    </ligand>
</feature>
<dbReference type="UniPathway" id="UPA00074">
    <property type="reaction ID" value="UER00126"/>
</dbReference>
<dbReference type="CDD" id="cd08645">
    <property type="entry name" value="FMT_core_GART"/>
    <property type="match status" value="1"/>
</dbReference>
<evidence type="ECO:0000256" key="4">
    <source>
        <dbReference type="ARBA" id="ARBA00038440"/>
    </source>
</evidence>
<dbReference type="Proteomes" id="UP000468766">
    <property type="component" value="Unassembled WGS sequence"/>
</dbReference>
<dbReference type="PANTHER" id="PTHR43369">
    <property type="entry name" value="PHOSPHORIBOSYLGLYCINAMIDE FORMYLTRANSFERASE"/>
    <property type="match status" value="1"/>
</dbReference>
<dbReference type="HAMAP" id="MF_01930">
    <property type="entry name" value="PurN"/>
    <property type="match status" value="1"/>
</dbReference>
<feature type="site" description="Raises pKa of active site His" evidence="6">
    <location>
        <position position="146"/>
    </location>
</feature>
<dbReference type="PANTHER" id="PTHR43369:SF2">
    <property type="entry name" value="PHOSPHORIBOSYLGLYCINAMIDE FORMYLTRANSFERASE"/>
    <property type="match status" value="1"/>
</dbReference>
<evidence type="ECO:0000313" key="8">
    <source>
        <dbReference type="EMBL" id="KAB2953255.1"/>
    </source>
</evidence>
<comment type="caution">
    <text evidence="8">The sequence shown here is derived from an EMBL/GenBank/DDBJ whole genome shotgun (WGS) entry which is preliminary data.</text>
</comment>
<dbReference type="GO" id="GO:0006189">
    <property type="term" value="P:'de novo' IMP biosynthetic process"/>
    <property type="evidence" value="ECO:0007669"/>
    <property type="project" value="UniProtKB-UniRule"/>
</dbReference>
<keyword evidence="2 6" id="KW-0808">Transferase</keyword>
<evidence type="ECO:0000256" key="5">
    <source>
        <dbReference type="ARBA" id="ARBA00047664"/>
    </source>
</evidence>
<evidence type="ECO:0000256" key="1">
    <source>
        <dbReference type="ARBA" id="ARBA00005054"/>
    </source>
</evidence>
<feature type="binding site" evidence="6">
    <location>
        <position position="108"/>
    </location>
    <ligand>
        <name>(6R)-10-formyltetrahydrofolate</name>
        <dbReference type="ChEBI" id="CHEBI:195366"/>
    </ligand>
</feature>
<evidence type="ECO:0000256" key="2">
    <source>
        <dbReference type="ARBA" id="ARBA00022679"/>
    </source>
</evidence>
<dbReference type="InterPro" id="IPR002376">
    <property type="entry name" value="Formyl_transf_N"/>
</dbReference>
<dbReference type="Gene3D" id="3.40.50.170">
    <property type="entry name" value="Formyl transferase, N-terminal domain"/>
    <property type="match status" value="1"/>
</dbReference>
<dbReference type="GO" id="GO:0004644">
    <property type="term" value="F:phosphoribosylglycinamide formyltransferase activity"/>
    <property type="evidence" value="ECO:0007669"/>
    <property type="project" value="UniProtKB-UniRule"/>
</dbReference>
<dbReference type="RefSeq" id="WP_151619135.1">
    <property type="nucleotide sequence ID" value="NZ_WBXO01000003.1"/>
</dbReference>
<evidence type="ECO:0000259" key="7">
    <source>
        <dbReference type="Pfam" id="PF00551"/>
    </source>
</evidence>
<dbReference type="EC" id="2.1.2.2" evidence="6"/>
<dbReference type="NCBIfam" id="TIGR00639">
    <property type="entry name" value="PurN"/>
    <property type="match status" value="1"/>
</dbReference>
<dbReference type="EMBL" id="WBXO01000003">
    <property type="protein sequence ID" value="KAB2953255.1"/>
    <property type="molecule type" value="Genomic_DNA"/>
</dbReference>
<gene>
    <name evidence="6" type="primary">purN</name>
    <name evidence="8" type="ORF">F9B85_04910</name>
</gene>
<evidence type="ECO:0000313" key="9">
    <source>
        <dbReference type="Proteomes" id="UP000468766"/>
    </source>
</evidence>
<evidence type="ECO:0000256" key="3">
    <source>
        <dbReference type="ARBA" id="ARBA00022755"/>
    </source>
</evidence>
<feature type="binding site" evidence="6">
    <location>
        <begin position="91"/>
        <end position="94"/>
    </location>
    <ligand>
        <name>(6R)-10-formyltetrahydrofolate</name>
        <dbReference type="ChEBI" id="CHEBI:195366"/>
    </ligand>
</feature>
<reference evidence="8 9" key="1">
    <citation type="submission" date="2019-10" db="EMBL/GenBank/DDBJ databases">
        <title>Whole-genome sequence of the extremophile Heliorestis acidaminivorans DSM 24790.</title>
        <authorList>
            <person name="Kyndt J.A."/>
            <person name="Meyer T.E."/>
        </authorList>
    </citation>
    <scope>NUCLEOTIDE SEQUENCE [LARGE SCALE GENOMIC DNA]</scope>
    <source>
        <strain evidence="8 9">DSM 24790</strain>
    </source>
</reference>
<dbReference type="InterPro" id="IPR004607">
    <property type="entry name" value="GART"/>
</dbReference>
<sequence>MALKIGVLASGRGSNLQSLLDAISAGTLDAEIVLVISDKQNAMALDRAAAQGVPAVHLNPKDFNDRKSYDLAIAELFKERGATAIVLAGYMRIISRPFLESFPERVINIHPALLPAFPGLHSQKQALEYGVRYSGCTVHFVDEGMDTGPIIVQAVVPVEKDDTEETLAARILQEEHRILPEALQLLAQGRLRVEGRKVQIL</sequence>
<dbReference type="OrthoDB" id="9806170at2"/>